<dbReference type="Proteomes" id="UP000005143">
    <property type="component" value="Unassembled WGS sequence"/>
</dbReference>
<evidence type="ECO:0000313" key="2">
    <source>
        <dbReference type="Proteomes" id="UP000005143"/>
    </source>
</evidence>
<organism evidence="1 2">
    <name type="scientific">Patulibacter medicamentivorans</name>
    <dbReference type="NCBI Taxonomy" id="1097667"/>
    <lineage>
        <taxon>Bacteria</taxon>
        <taxon>Bacillati</taxon>
        <taxon>Actinomycetota</taxon>
        <taxon>Thermoleophilia</taxon>
        <taxon>Solirubrobacterales</taxon>
        <taxon>Patulibacteraceae</taxon>
        <taxon>Patulibacter</taxon>
    </lineage>
</organism>
<comment type="caution">
    <text evidence="1">The sequence shown here is derived from an EMBL/GenBank/DDBJ whole genome shotgun (WGS) entry which is preliminary data.</text>
</comment>
<keyword evidence="2" id="KW-1185">Reference proteome</keyword>
<gene>
    <name evidence="1" type="ORF">PAI11_37810</name>
</gene>
<accession>H0EAA7</accession>
<dbReference type="EMBL" id="AGUD01000292">
    <property type="protein sequence ID" value="EHN09447.1"/>
    <property type="molecule type" value="Genomic_DNA"/>
</dbReference>
<dbReference type="AlphaFoldDB" id="H0EAA7"/>
<evidence type="ECO:0008006" key="3">
    <source>
        <dbReference type="Google" id="ProtNLM"/>
    </source>
</evidence>
<dbReference type="RefSeq" id="WP_007578217.1">
    <property type="nucleotide sequence ID" value="NZ_AGUD01000292.1"/>
</dbReference>
<dbReference type="Pfam" id="PF10065">
    <property type="entry name" value="DUF2303"/>
    <property type="match status" value="1"/>
</dbReference>
<evidence type="ECO:0000313" key="1">
    <source>
        <dbReference type="EMBL" id="EHN09447.1"/>
    </source>
</evidence>
<dbReference type="InterPro" id="IPR019276">
    <property type="entry name" value="DUF2303"/>
</dbReference>
<name>H0EAA7_9ACTN</name>
<proteinExistence type="predicted"/>
<dbReference type="OrthoDB" id="3598762at2"/>
<reference evidence="1 2" key="1">
    <citation type="journal article" date="2013" name="Biodegradation">
        <title>Quantitative proteomic analysis of ibuprofen-degrading Patulibacter sp. strain I11.</title>
        <authorList>
            <person name="Almeida B."/>
            <person name="Kjeldal H."/>
            <person name="Lolas I."/>
            <person name="Knudsen A.D."/>
            <person name="Carvalho G."/>
            <person name="Nielsen K.L."/>
            <person name="Barreto Crespo M.T."/>
            <person name="Stensballe A."/>
            <person name="Nielsen J.L."/>
        </authorList>
    </citation>
    <scope>NUCLEOTIDE SEQUENCE [LARGE SCALE GENOMIC DNA]</scope>
    <source>
        <strain evidence="1 2">I11</strain>
    </source>
</reference>
<sequence length="322" mass="35528">MTTNAPDGLTDQAAAIREVRDLAYQATSREPVELADGVGLHLRPYGHDLVVTDVRAPDDWAEHPLRRRGTATFDELEPFTRYVNTHHTDTSAATTVWTHHEAGALGKDDRPIGTITGILDDHDGVNGTAGWGEHRATLALRTTPEWRHWLSLDAKRVDQLALAEHLEDGIAEVIEPAAADLLDVVQTISVNRDVEFASSQRTTDGQIQFAYKEQQDAKAGNRGNLTIPERFKLAVAVFPGGDRVPLTARLRYRVSAGGLEIGYKLERPQDAVREAVEKLHADLLSKLDGGIAERVYRGAPIGSDRSVRRDEQLKVRAYDVRG</sequence>
<protein>
    <recommendedName>
        <fullName evidence="3">DUF2303 family protein</fullName>
    </recommendedName>
</protein>